<evidence type="ECO:0000256" key="1">
    <source>
        <dbReference type="SAM" id="MobiDB-lite"/>
    </source>
</evidence>
<dbReference type="Proteomes" id="UP001271007">
    <property type="component" value="Unassembled WGS sequence"/>
</dbReference>
<reference evidence="3" key="1">
    <citation type="submission" date="2023-04" db="EMBL/GenBank/DDBJ databases">
        <title>Black Yeasts Isolated from many extreme environments.</title>
        <authorList>
            <person name="Coleine C."/>
            <person name="Stajich J.E."/>
            <person name="Selbmann L."/>
        </authorList>
    </citation>
    <scope>NUCLEOTIDE SEQUENCE</scope>
    <source>
        <strain evidence="3">CCFEE 5312</strain>
    </source>
</reference>
<comment type="caution">
    <text evidence="3">The sequence shown here is derived from an EMBL/GenBank/DDBJ whole genome shotgun (WGS) entry which is preliminary data.</text>
</comment>
<dbReference type="SUPFAM" id="SSF56112">
    <property type="entry name" value="Protein kinase-like (PK-like)"/>
    <property type="match status" value="1"/>
</dbReference>
<feature type="compositionally biased region" description="Basic and acidic residues" evidence="1">
    <location>
        <begin position="201"/>
        <end position="228"/>
    </location>
</feature>
<dbReference type="AlphaFoldDB" id="A0AAJ0DBV9"/>
<proteinExistence type="predicted"/>
<feature type="compositionally biased region" description="Basic and acidic residues" evidence="1">
    <location>
        <begin position="275"/>
        <end position="286"/>
    </location>
</feature>
<organism evidence="3 4">
    <name type="scientific">Extremus antarcticus</name>
    <dbReference type="NCBI Taxonomy" id="702011"/>
    <lineage>
        <taxon>Eukaryota</taxon>
        <taxon>Fungi</taxon>
        <taxon>Dikarya</taxon>
        <taxon>Ascomycota</taxon>
        <taxon>Pezizomycotina</taxon>
        <taxon>Dothideomycetes</taxon>
        <taxon>Dothideomycetidae</taxon>
        <taxon>Mycosphaerellales</taxon>
        <taxon>Extremaceae</taxon>
        <taxon>Extremus</taxon>
    </lineage>
</organism>
<feature type="compositionally biased region" description="Acidic residues" evidence="1">
    <location>
        <begin position="471"/>
        <end position="486"/>
    </location>
</feature>
<feature type="compositionally biased region" description="Acidic residues" evidence="1">
    <location>
        <begin position="287"/>
        <end position="315"/>
    </location>
</feature>
<accession>A0AAJ0DBV9</accession>
<evidence type="ECO:0000313" key="3">
    <source>
        <dbReference type="EMBL" id="KAK3050920.1"/>
    </source>
</evidence>
<feature type="compositionally biased region" description="Acidic residues" evidence="1">
    <location>
        <begin position="97"/>
        <end position="109"/>
    </location>
</feature>
<feature type="compositionally biased region" description="Basic residues" evidence="1">
    <location>
        <begin position="536"/>
        <end position="551"/>
    </location>
</feature>
<feature type="compositionally biased region" description="Basic residues" evidence="1">
    <location>
        <begin position="262"/>
        <end position="272"/>
    </location>
</feature>
<feature type="compositionally biased region" description="Basic and acidic residues" evidence="1">
    <location>
        <begin position="124"/>
        <end position="152"/>
    </location>
</feature>
<feature type="region of interest" description="Disordered" evidence="1">
    <location>
        <begin position="82"/>
        <end position="517"/>
    </location>
</feature>
<dbReference type="EMBL" id="JAWDJX010000029">
    <property type="protein sequence ID" value="KAK3050920.1"/>
    <property type="molecule type" value="Genomic_DNA"/>
</dbReference>
<feature type="compositionally biased region" description="Basic and acidic residues" evidence="1">
    <location>
        <begin position="82"/>
        <end position="96"/>
    </location>
</feature>
<name>A0AAJ0DBV9_9PEZI</name>
<feature type="region of interest" description="Disordered" evidence="1">
    <location>
        <begin position="536"/>
        <end position="591"/>
    </location>
</feature>
<keyword evidence="4" id="KW-1185">Reference proteome</keyword>
<dbReference type="InterPro" id="IPR040976">
    <property type="entry name" value="Pkinase_fungal"/>
</dbReference>
<dbReference type="InterPro" id="IPR011009">
    <property type="entry name" value="Kinase-like_dom_sf"/>
</dbReference>
<evidence type="ECO:0000313" key="4">
    <source>
        <dbReference type="Proteomes" id="UP001271007"/>
    </source>
</evidence>
<feature type="compositionally biased region" description="Basic and acidic residues" evidence="1">
    <location>
        <begin position="159"/>
        <end position="172"/>
    </location>
</feature>
<dbReference type="Pfam" id="PF17667">
    <property type="entry name" value="Pkinase_fungal"/>
    <property type="match status" value="1"/>
</dbReference>
<gene>
    <name evidence="3" type="ORF">LTR09_007998</name>
</gene>
<sequence length="1054" mass="118941">MGSIAADEAAEERVRLHITPFTPELLNKIIAPSILPLASNISFHTVQTFPERGFGYVELPVMAAQKVKQKLNGSTLKGTKVHVENAKPERKRKVEKEIEEGDGEGEEGEDARKFRKMARREKRKREEGVISGHELEEGRRVKRGWTDGEAKDSKRRKKDDKTVKDDGEDGSRRMRFKTSLPPNTVLLVEDAKDKPKKKKDKDKEERRENKKKTVVEEFKKTKKPRDISLKSSEVKQGAVSYEDGKGWVDESGDVVEAERPSKKPKRRSKHGPHPNLEEGVNRQHDMEIEEPVEDVQQDQDVPEDPSEIVDVEQDQDVEKAEGMQESEIALEGRHVHNLQNLQDSQEEETPPPQTDDVQKQGSSPDYATALSDQEETTPPAKEVHPLEALFKRPATAPDSASKPRPGPIDTSFSFFVPGEDQEDDGDAAPGMPPQTPHTKRDLEWRSLRSAAPTPDTAAIGRKFSFPFAGHDDDDEEEDGDDGEDEDLKAQGGGDVEMRDDEQAESGAAQANDGERGEESAFRKWFYEHRGDFNRGWKKRRRDERKQKRQRDNRRFSQKVAKLANGDMPGYADSTLAQSSTGEESMAQDDVTSYERRDLPALIARLECDLLCDGHGDDIPTELLHSTWFAELAAFQTFAASSDAQQQAHFFALLHELGKLGQPCKVTDQGGDKSTNSAPYGGLIPTAIVALPKDRQYFKDLVAFVELKSNSEQTGQSNAVQEATRVFDCQVRRTHILALSICNGECTVKHYDRSGQLTYQSFQLKEHPEILFLFIANCMFASSDDLGYFPSPEEDRLPRVNEDKANRLEGSSRCVLQVDPTTLRKISWPETRFSPEVEHLMRLMCVDDCDKHKACRTQVVFDMANYGQNEYERRSIQHDTSLTWFASALLQVQKVILYLLENNLLHTDIHPGKICINLADVTLIDWDMALELSKTNNTDHAQNSRPRGEARFKATKLLKQWGGLQRYDALSDSESLLWIFMDEVRSEAGAAEDGQPLGASIRAMWCRLRKELSRRHQVEELIAGLSNIIADIPTMDDVSGDEYRIIAAELQIVDE</sequence>
<feature type="domain" description="Fungal-type protein kinase" evidence="2">
    <location>
        <begin position="693"/>
        <end position="790"/>
    </location>
</feature>
<feature type="compositionally biased region" description="Basic residues" evidence="1">
    <location>
        <begin position="113"/>
        <end position="123"/>
    </location>
</feature>
<dbReference type="Gene3D" id="1.10.510.10">
    <property type="entry name" value="Transferase(Phosphotransferase) domain 1"/>
    <property type="match status" value="1"/>
</dbReference>
<protein>
    <recommendedName>
        <fullName evidence="2">Fungal-type protein kinase domain-containing protein</fullName>
    </recommendedName>
</protein>
<evidence type="ECO:0000259" key="2">
    <source>
        <dbReference type="Pfam" id="PF17667"/>
    </source>
</evidence>